<dbReference type="Pfam" id="PF03710">
    <property type="entry name" value="GlnE"/>
    <property type="match status" value="2"/>
</dbReference>
<dbReference type="Proteomes" id="UP000229730">
    <property type="component" value="Unassembled WGS sequence"/>
</dbReference>
<dbReference type="SUPFAM" id="SSF81593">
    <property type="entry name" value="Nucleotidyltransferase substrate binding subunit/domain"/>
    <property type="match status" value="2"/>
</dbReference>
<dbReference type="InterPro" id="IPR043519">
    <property type="entry name" value="NT_sf"/>
</dbReference>
<evidence type="ECO:0000313" key="11">
    <source>
        <dbReference type="Proteomes" id="UP000229730"/>
    </source>
</evidence>
<keyword evidence="2 7" id="KW-0548">Nucleotidyltransferase</keyword>
<feature type="domain" description="Glutamate-ammonia ligase adenylyltransferase repeated" evidence="8">
    <location>
        <begin position="589"/>
        <end position="833"/>
    </location>
</feature>
<dbReference type="Gene3D" id="3.30.460.10">
    <property type="entry name" value="Beta Polymerase, domain 2"/>
    <property type="match status" value="2"/>
</dbReference>
<keyword evidence="11" id="KW-1185">Reference proteome</keyword>
<feature type="domain" description="Glutamate-ammonia ligase adenylyltransferase repeated" evidence="8">
    <location>
        <begin position="58"/>
        <end position="313"/>
    </location>
</feature>
<dbReference type="InterPro" id="IPR023057">
    <property type="entry name" value="GlnE"/>
</dbReference>
<dbReference type="FunCoup" id="A0A2G4YMR8">
    <property type="interactions" value="199"/>
</dbReference>
<sequence length="1013" mass="114242">MIHSSLSVTSPSGQFFPKAGNPSLGTQRLADFLQVCSDQQVTDIKALINKNQQNHDLLCAIFANSPYLSRLLSKDPAFAARLLATESADLFQNILTELEQKVPQITDTALVSKTLRQAKAKVALITSFTDMAGVWSLNQVTRALTEFAELSVKLAVSHLLRVEMVKGNLALPPHLQDIPTDKLLASPDLARDTGYVVLAMGKMGGFELNYSSDIDLIVLFDNDIVDYTGRKTAQDLFIRLTRNLMKMIQERTADGYVFRTDLRLRPDPGATAIALSMEGAEIYYQSMGLNWERAAMIKARPVAGDLAAGDAFLDRIKSFVWRRHLDYVALEDIYAIKKLIHQHHGHKQIGFAGQDVKLGHGGIREIEFYAQIFQLIAGGREPELRIPATCDALNALVKNNKISPEDNEKLQSAYVYYRTLEHRLQMINDDQTHSLPETPEELDRVTRFMGYDDQKTFADDLQQHLHTVHDLFTDLLKESHQEEDQPDELLAFPPDIYNKTTIEVIKKAGFDEPQPIYDIMQKWLLGRYRSCRTERARGLLHTLIPDILFHFGKQTNRDVSFRKFDEFISRLPSGVQLFSFIKAQPWLLELLAEIIGMAPYLSDQLAKRPLLLDAVLNQGFFNENHAAADLINHLEGQLVIAKDFQDTLDITRKWANEQKFQCGVQILRNNITAQQAGHILSRVADVILRVMFERVREEFTRKHGQLKQVSFAILALGKLGGRELTTTSDLDLVFIYDSPVGNHMSDGSKPLSVNHYFARLSQQFINALTAMTGEGRLYEVDMRLRPSGNAGPIAVSLEGFEEYQTSQAWTWEHLALTRGRVIIGGQGLKDKINHIIANVLASDSRSPDDTLLHTADMREKLRAEFGTSNVWSVKHTRGGLVDIEFICQYLILRHGHACPDLITPNTLDQIDRLQRHGFIHQKEAVILQEACAFMQNLQVILRLCLGNATKPATMPQGLIDMLCDRFGLSTIDDLENTVRQMQVDVSRIFKELIEVPAKKIIVAQKETTASEGK</sequence>
<evidence type="ECO:0000256" key="1">
    <source>
        <dbReference type="ARBA" id="ARBA00022679"/>
    </source>
</evidence>
<evidence type="ECO:0000256" key="4">
    <source>
        <dbReference type="ARBA" id="ARBA00022840"/>
    </source>
</evidence>
<dbReference type="OrthoDB" id="9759366at2"/>
<keyword evidence="5 7" id="KW-0460">Magnesium</keyword>
<feature type="domain" description="PII-uridylyltransferase/Glutamine-synthetase adenylyltransferase" evidence="9">
    <location>
        <begin position="872"/>
        <end position="993"/>
    </location>
</feature>
<dbReference type="InterPro" id="IPR005190">
    <property type="entry name" value="GlnE_rpt_dom"/>
</dbReference>
<keyword evidence="6 7" id="KW-0511">Multifunctional enzyme</keyword>
<dbReference type="NCBIfam" id="NF010706">
    <property type="entry name" value="PRK14108.1"/>
    <property type="match status" value="1"/>
</dbReference>
<dbReference type="GO" id="GO:0000287">
    <property type="term" value="F:magnesium ion binding"/>
    <property type="evidence" value="ECO:0007669"/>
    <property type="project" value="UniProtKB-UniRule"/>
</dbReference>
<dbReference type="PANTHER" id="PTHR30621">
    <property type="entry name" value="GLUTAMINE SYNTHETASE ADENYLYLTRANSFERASE"/>
    <property type="match status" value="1"/>
</dbReference>
<dbReference type="SUPFAM" id="SSF81301">
    <property type="entry name" value="Nucleotidyltransferase"/>
    <property type="match status" value="2"/>
</dbReference>
<dbReference type="Pfam" id="PF08335">
    <property type="entry name" value="GlnD_UR_UTase"/>
    <property type="match status" value="2"/>
</dbReference>
<evidence type="ECO:0000256" key="2">
    <source>
        <dbReference type="ARBA" id="ARBA00022695"/>
    </source>
</evidence>
<evidence type="ECO:0000313" key="10">
    <source>
        <dbReference type="EMBL" id="PHZ83611.1"/>
    </source>
</evidence>
<dbReference type="GO" id="GO:0016874">
    <property type="term" value="F:ligase activity"/>
    <property type="evidence" value="ECO:0007669"/>
    <property type="project" value="UniProtKB-KW"/>
</dbReference>
<accession>A0A2G4YMR8</accession>
<gene>
    <name evidence="7" type="primary">glnE</name>
    <name evidence="10" type="ORF">CRD36_14605</name>
</gene>
<name>A0A2G4YMR8_9PROT</name>
<keyword evidence="4 7" id="KW-0067">ATP-binding</keyword>
<dbReference type="GO" id="GO:0005829">
    <property type="term" value="C:cytosol"/>
    <property type="evidence" value="ECO:0007669"/>
    <property type="project" value="TreeGrafter"/>
</dbReference>
<dbReference type="EC" id="2.7.7.89" evidence="7"/>
<evidence type="ECO:0000256" key="7">
    <source>
        <dbReference type="HAMAP-Rule" id="MF_00802"/>
    </source>
</evidence>
<evidence type="ECO:0000256" key="6">
    <source>
        <dbReference type="ARBA" id="ARBA00023268"/>
    </source>
</evidence>
<comment type="cofactor">
    <cofactor evidence="7">
        <name>Mg(2+)</name>
        <dbReference type="ChEBI" id="CHEBI:18420"/>
    </cofactor>
</comment>
<proteinExistence type="inferred from homology"/>
<keyword evidence="3 7" id="KW-0547">Nucleotide-binding</keyword>
<dbReference type="GO" id="GO:0008882">
    <property type="term" value="F:[glutamate-ammonia-ligase] adenylyltransferase activity"/>
    <property type="evidence" value="ECO:0007669"/>
    <property type="project" value="UniProtKB-UniRule"/>
</dbReference>
<protein>
    <recommendedName>
        <fullName evidence="7">Bifunctional glutamine synthetase adenylyltransferase/adenylyl-removing enzyme</fullName>
    </recommendedName>
    <alternativeName>
        <fullName evidence="7">ATP:glutamine synthetase adenylyltransferase</fullName>
    </alternativeName>
    <alternativeName>
        <fullName evidence="7">ATase</fullName>
    </alternativeName>
    <domain>
        <recommendedName>
            <fullName evidence="7">Glutamine synthetase adenylyl-L-tyrosine phosphorylase</fullName>
            <ecNumber evidence="7">2.7.7.89</ecNumber>
        </recommendedName>
        <alternativeName>
            <fullName evidence="7">Adenylyl removase</fullName>
            <shortName evidence="7">AR</shortName>
            <shortName evidence="7">AT-N</shortName>
        </alternativeName>
    </domain>
    <domain>
        <recommendedName>
            <fullName evidence="7">Glutamine synthetase adenylyl transferase</fullName>
            <ecNumber evidence="7">2.7.7.42</ecNumber>
        </recommendedName>
        <alternativeName>
            <fullName evidence="7">Adenylyl transferase</fullName>
            <shortName evidence="7">AT</shortName>
            <shortName evidence="7">AT-C</shortName>
        </alternativeName>
    </domain>
</protein>
<evidence type="ECO:0000259" key="8">
    <source>
        <dbReference type="Pfam" id="PF03710"/>
    </source>
</evidence>
<dbReference type="RefSeq" id="WP_099474564.1">
    <property type="nucleotide sequence ID" value="NZ_CP041025.1"/>
</dbReference>
<comment type="similarity">
    <text evidence="7">Belongs to the GlnE family.</text>
</comment>
<dbReference type="GO" id="GO:0047388">
    <property type="term" value="F:[glutamine synthetase]-adenylyl-L-tyrosine phosphorylase activity"/>
    <property type="evidence" value="ECO:0007669"/>
    <property type="project" value="UniProtKB-EC"/>
</dbReference>
<evidence type="ECO:0000259" key="9">
    <source>
        <dbReference type="Pfam" id="PF08335"/>
    </source>
</evidence>
<keyword evidence="10" id="KW-0436">Ligase</keyword>
<dbReference type="EC" id="2.7.7.42" evidence="7"/>
<dbReference type="EMBL" id="PDEM01000031">
    <property type="protein sequence ID" value="PHZ83611.1"/>
    <property type="molecule type" value="Genomic_DNA"/>
</dbReference>
<dbReference type="HAMAP" id="MF_00802">
    <property type="entry name" value="GlnE"/>
    <property type="match status" value="1"/>
</dbReference>
<feature type="domain" description="PII-uridylyltransferase/Glutamine-synthetase adenylyltransferase" evidence="9">
    <location>
        <begin position="340"/>
        <end position="476"/>
    </location>
</feature>
<comment type="function">
    <text evidence="7">Involved in the regulation of glutamine synthetase GlnA, a key enzyme in the process to assimilate ammonia. When cellular nitrogen levels are high, the C-terminal adenylyl transferase (AT) inactivates GlnA by covalent transfer of an adenylyl group from ATP to specific tyrosine residue of GlnA, thus reducing its activity. Conversely, when nitrogen levels are low, the N-terminal adenylyl removase (AR) activates GlnA by removing the adenylyl group by phosphorolysis, increasing its activity. The regulatory region of GlnE binds the signal transduction protein PII (GlnB) which indicates the nitrogen status of the cell.</text>
</comment>
<feature type="region of interest" description="Adenylyl removase" evidence="7">
    <location>
        <begin position="1"/>
        <end position="480"/>
    </location>
</feature>
<evidence type="ECO:0000256" key="5">
    <source>
        <dbReference type="ARBA" id="ARBA00022842"/>
    </source>
</evidence>
<dbReference type="NCBIfam" id="NF008292">
    <property type="entry name" value="PRK11072.1"/>
    <property type="match status" value="1"/>
</dbReference>
<dbReference type="CDD" id="cd05401">
    <property type="entry name" value="NT_GlnE_GlnD_like"/>
    <property type="match status" value="2"/>
</dbReference>
<dbReference type="InParanoid" id="A0A2G4YMR8"/>
<dbReference type="PANTHER" id="PTHR30621:SF0">
    <property type="entry name" value="BIFUNCTIONAL GLUTAMINE SYNTHETASE ADENYLYLTRANSFERASE_ADENYLYL-REMOVING ENZYME"/>
    <property type="match status" value="1"/>
</dbReference>
<keyword evidence="1 7" id="KW-0808">Transferase</keyword>
<dbReference type="AlphaFoldDB" id="A0A2G4YMR8"/>
<dbReference type="InterPro" id="IPR013546">
    <property type="entry name" value="PII_UdlTrfase/GS_AdlTrfase"/>
</dbReference>
<dbReference type="Gene3D" id="1.20.120.330">
    <property type="entry name" value="Nucleotidyltransferases domain 2"/>
    <property type="match status" value="2"/>
</dbReference>
<dbReference type="GO" id="GO:0005524">
    <property type="term" value="F:ATP binding"/>
    <property type="evidence" value="ECO:0007669"/>
    <property type="project" value="UniProtKB-UniRule"/>
</dbReference>
<feature type="region of interest" description="Adenylyl transferase" evidence="7">
    <location>
        <begin position="490"/>
        <end position="1013"/>
    </location>
</feature>
<organism evidence="10 11">
    <name type="scientific">Paremcibacter congregatus</name>
    <dbReference type="NCBI Taxonomy" id="2043170"/>
    <lineage>
        <taxon>Bacteria</taxon>
        <taxon>Pseudomonadati</taxon>
        <taxon>Pseudomonadota</taxon>
        <taxon>Alphaproteobacteria</taxon>
        <taxon>Emcibacterales</taxon>
        <taxon>Emcibacteraceae</taxon>
        <taxon>Paremcibacter</taxon>
    </lineage>
</organism>
<reference evidence="10 11" key="1">
    <citation type="submission" date="2017-10" db="EMBL/GenBank/DDBJ databases">
        <title>Frigbacter circumglobatus gen. nov. sp. nov., isolated from sediment cultured in situ.</title>
        <authorList>
            <person name="Zhao Z."/>
        </authorList>
    </citation>
    <scope>NUCLEOTIDE SEQUENCE [LARGE SCALE GENOMIC DNA]</scope>
    <source>
        <strain evidence="10 11">ZYL</strain>
    </source>
</reference>
<dbReference type="GO" id="GO:0000820">
    <property type="term" value="P:regulation of glutamine family amino acid metabolic process"/>
    <property type="evidence" value="ECO:0007669"/>
    <property type="project" value="UniProtKB-UniRule"/>
</dbReference>
<comment type="catalytic activity">
    <reaction evidence="7">
        <text>[glutamine synthetase]-L-tyrosine + ATP = [glutamine synthetase]-O(4)-(5'-adenylyl)-L-tyrosine + diphosphate</text>
        <dbReference type="Rhea" id="RHEA:18589"/>
        <dbReference type="Rhea" id="RHEA-COMP:10660"/>
        <dbReference type="Rhea" id="RHEA-COMP:10661"/>
        <dbReference type="ChEBI" id="CHEBI:30616"/>
        <dbReference type="ChEBI" id="CHEBI:33019"/>
        <dbReference type="ChEBI" id="CHEBI:46858"/>
        <dbReference type="ChEBI" id="CHEBI:83624"/>
        <dbReference type="EC" id="2.7.7.42"/>
    </reaction>
</comment>
<comment type="catalytic activity">
    <reaction evidence="7">
        <text>[glutamine synthetase]-O(4)-(5'-adenylyl)-L-tyrosine + phosphate = [glutamine synthetase]-L-tyrosine + ADP</text>
        <dbReference type="Rhea" id="RHEA:43716"/>
        <dbReference type="Rhea" id="RHEA-COMP:10660"/>
        <dbReference type="Rhea" id="RHEA-COMP:10661"/>
        <dbReference type="ChEBI" id="CHEBI:43474"/>
        <dbReference type="ChEBI" id="CHEBI:46858"/>
        <dbReference type="ChEBI" id="CHEBI:83624"/>
        <dbReference type="ChEBI" id="CHEBI:456216"/>
        <dbReference type="EC" id="2.7.7.89"/>
    </reaction>
</comment>
<evidence type="ECO:0000256" key="3">
    <source>
        <dbReference type="ARBA" id="ARBA00022741"/>
    </source>
</evidence>
<comment type="caution">
    <text evidence="10">The sequence shown here is derived from an EMBL/GenBank/DDBJ whole genome shotgun (WGS) entry which is preliminary data.</text>
</comment>